<accession>A0A1Y0HGT0</accession>
<dbReference type="EMBL" id="CP021416">
    <property type="protein sequence ID" value="ARU47212.1"/>
    <property type="molecule type" value="Genomic_DNA"/>
</dbReference>
<dbReference type="AlphaFoldDB" id="A0A1Y0HGT0"/>
<dbReference type="RefSeq" id="WP_087437340.1">
    <property type="nucleotide sequence ID" value="NZ_CP021416.1"/>
</dbReference>
<dbReference type="Proteomes" id="UP000196005">
    <property type="component" value="Chromosome"/>
</dbReference>
<sequence>MGNNTFLYKEINFTKNGKKSFKIRKNCYSQLITSLKHSLRVFEEEKNTYKQTKNTRKMIIFQISILKNEELLLKIEQDIKDNIKKFENINDENERKKILKDFQNSKSSLSKKIPLEMVELELEQSKNAGTILHNLVYKHKVKNLKSHDKRTLKTLENFISLKNKMIELKQKTRKYNNQILVKEVLLKIPEMQELDLKKEEWNIIIKNFKDEYFKNYDLYCSCIHVDEGTENKSHVHLFLSSYNNEKNDFDINKNTFNYINNKYSLNLDFNKKEDHEKFMKQYQEDFYTFFNRQLKELNKKRTYKNLTII</sequence>
<keyword evidence="2" id="KW-1185">Reference proteome</keyword>
<reference evidence="2" key="1">
    <citation type="submission" date="2017-05" db="EMBL/GenBank/DDBJ databases">
        <title>Dechlorination kinetics govern the competition between two new strains of the genus Sulfurospirillum.</title>
        <authorList>
            <person name="Buttet G.F."/>
            <person name="Murray A.M."/>
            <person name="Goris T."/>
            <person name="Burion M."/>
            <person name="Lin B."/>
            <person name="Rolle M."/>
            <person name="Maillard J."/>
        </authorList>
    </citation>
    <scope>NUCLEOTIDE SEQUENCE [LARGE SCALE GENOMIC DNA]</scope>
    <source>
        <strain evidence="2">SL2-1</strain>
    </source>
</reference>
<gene>
    <name evidence="1" type="ORF">Sdiek1_0023</name>
</gene>
<evidence type="ECO:0000313" key="2">
    <source>
        <dbReference type="Proteomes" id="UP000196005"/>
    </source>
</evidence>
<organism evidence="1 2">
    <name type="scientific">Sulfurospirillum diekertiae</name>
    <dbReference type="NCBI Taxonomy" id="1854492"/>
    <lineage>
        <taxon>Bacteria</taxon>
        <taxon>Pseudomonadati</taxon>
        <taxon>Campylobacterota</taxon>
        <taxon>Epsilonproteobacteria</taxon>
        <taxon>Campylobacterales</taxon>
        <taxon>Sulfurospirillaceae</taxon>
        <taxon>Sulfurospirillum</taxon>
    </lineage>
</organism>
<protein>
    <submittedName>
        <fullName evidence="1">Uncharacterized protein</fullName>
    </submittedName>
</protein>
<dbReference type="KEGG" id="suls:Sdiek1_0023"/>
<proteinExistence type="predicted"/>
<evidence type="ECO:0000313" key="1">
    <source>
        <dbReference type="EMBL" id="ARU47212.1"/>
    </source>
</evidence>
<name>A0A1Y0HGT0_9BACT</name>